<reference evidence="10" key="1">
    <citation type="submission" date="2022-11" db="UniProtKB">
        <authorList>
            <consortium name="WormBaseParasite"/>
        </authorList>
    </citation>
    <scope>IDENTIFICATION</scope>
</reference>
<dbReference type="Pfam" id="PF00118">
    <property type="entry name" value="Cpn60_TCP1"/>
    <property type="match status" value="1"/>
</dbReference>
<comment type="subcellular location">
    <subcellularLocation>
        <location evidence="1">Cytoplasm</location>
    </subcellularLocation>
</comment>
<name>A0A915L362_ROMCU</name>
<evidence type="ECO:0000313" key="9">
    <source>
        <dbReference type="Proteomes" id="UP000887565"/>
    </source>
</evidence>
<evidence type="ECO:0000256" key="5">
    <source>
        <dbReference type="ARBA" id="ARBA00022840"/>
    </source>
</evidence>
<evidence type="ECO:0000256" key="7">
    <source>
        <dbReference type="ARBA" id="ARBA00058723"/>
    </source>
</evidence>
<evidence type="ECO:0000256" key="2">
    <source>
        <dbReference type="ARBA" id="ARBA00008020"/>
    </source>
</evidence>
<dbReference type="GO" id="GO:0005524">
    <property type="term" value="F:ATP binding"/>
    <property type="evidence" value="ECO:0007669"/>
    <property type="project" value="UniProtKB-KW"/>
</dbReference>
<protein>
    <submittedName>
        <fullName evidence="10">Uncharacterized protein</fullName>
    </submittedName>
</protein>
<dbReference type="GO" id="GO:0005737">
    <property type="term" value="C:cytoplasm"/>
    <property type="evidence" value="ECO:0007669"/>
    <property type="project" value="UniProtKB-SubCell"/>
</dbReference>
<evidence type="ECO:0000256" key="3">
    <source>
        <dbReference type="ARBA" id="ARBA00022490"/>
    </source>
</evidence>
<dbReference type="SUPFAM" id="SSF52029">
    <property type="entry name" value="GroEL apical domain-like"/>
    <property type="match status" value="1"/>
</dbReference>
<dbReference type="Proteomes" id="UP000887565">
    <property type="component" value="Unplaced"/>
</dbReference>
<accession>A0A915L362</accession>
<dbReference type="InterPro" id="IPR017998">
    <property type="entry name" value="Chaperone_TCP-1"/>
</dbReference>
<proteinExistence type="inferred from homology"/>
<evidence type="ECO:0000256" key="8">
    <source>
        <dbReference type="ARBA" id="ARBA00064252"/>
    </source>
</evidence>
<comment type="function">
    <text evidence="7">Molecular chaperone; assists the folding of proteins upon ATP hydrolysis. Known to play a role, in vitro, in the folding of actin and tubulin. Required for correct subcellular localization of pgl-1.</text>
</comment>
<comment type="similarity">
    <text evidence="2">Belongs to the TCP-1 chaperonin family.</text>
</comment>
<keyword evidence="5" id="KW-0067">ATP-binding</keyword>
<dbReference type="GO" id="GO:0140662">
    <property type="term" value="F:ATP-dependent protein folding chaperone"/>
    <property type="evidence" value="ECO:0007669"/>
    <property type="project" value="InterPro"/>
</dbReference>
<dbReference type="AlphaFoldDB" id="A0A915L362"/>
<keyword evidence="4" id="KW-0547">Nucleotide-binding</keyword>
<keyword evidence="6" id="KW-0143">Chaperone</keyword>
<organism evidence="9 10">
    <name type="scientific">Romanomermis culicivorax</name>
    <name type="common">Nematode worm</name>
    <dbReference type="NCBI Taxonomy" id="13658"/>
    <lineage>
        <taxon>Eukaryota</taxon>
        <taxon>Metazoa</taxon>
        <taxon>Ecdysozoa</taxon>
        <taxon>Nematoda</taxon>
        <taxon>Enoplea</taxon>
        <taxon>Dorylaimia</taxon>
        <taxon>Mermithida</taxon>
        <taxon>Mermithoidea</taxon>
        <taxon>Mermithidae</taxon>
        <taxon>Romanomermis</taxon>
    </lineage>
</organism>
<evidence type="ECO:0000256" key="6">
    <source>
        <dbReference type="ARBA" id="ARBA00023186"/>
    </source>
</evidence>
<dbReference type="WBParaSite" id="nRc.2.0.1.t45549-RA">
    <property type="protein sequence ID" value="nRc.2.0.1.t45549-RA"/>
    <property type="gene ID" value="nRc.2.0.1.g45549"/>
</dbReference>
<sequence>GTVLINSAQELLNYGKGEEEIVENQVKSLHESGVNCVVSGGKFGDLYLHFLNKYNMMAIRLTSKFDIRRLCKTIGATPQPKIHTPNVEEIGHCDHVYLDEVGDTDVVVFKLGISKRLEADEFLKRQKNYKTTQASQRLVKNIDKQEFIKN</sequence>
<evidence type="ECO:0000313" key="10">
    <source>
        <dbReference type="WBParaSite" id="nRc.2.0.1.t45549-RA"/>
    </source>
</evidence>
<evidence type="ECO:0000256" key="4">
    <source>
        <dbReference type="ARBA" id="ARBA00022741"/>
    </source>
</evidence>
<dbReference type="Gene3D" id="3.50.7.10">
    <property type="entry name" value="GroEL"/>
    <property type="match status" value="1"/>
</dbReference>
<dbReference type="InterPro" id="IPR027409">
    <property type="entry name" value="GroEL-like_apical_dom_sf"/>
</dbReference>
<evidence type="ECO:0000256" key="1">
    <source>
        <dbReference type="ARBA" id="ARBA00004496"/>
    </source>
</evidence>
<keyword evidence="3" id="KW-0963">Cytoplasm</keyword>
<keyword evidence="9" id="KW-1185">Reference proteome</keyword>
<dbReference type="FunFam" id="3.50.7.10:FF:000008">
    <property type="entry name" value="T-complex protein 1 subunit theta"/>
    <property type="match status" value="1"/>
</dbReference>
<dbReference type="PANTHER" id="PTHR11353">
    <property type="entry name" value="CHAPERONIN"/>
    <property type="match status" value="1"/>
</dbReference>
<dbReference type="InterPro" id="IPR002423">
    <property type="entry name" value="Cpn60/GroEL/TCP-1"/>
</dbReference>
<comment type="subunit">
    <text evidence="8">Heterooligomeric complex.</text>
</comment>